<evidence type="ECO:0000256" key="3">
    <source>
        <dbReference type="ARBA" id="ARBA00022840"/>
    </source>
</evidence>
<name>A0A6A6XLM3_9PLEO</name>
<keyword evidence="2" id="KW-0378">Hydrolase</keyword>
<gene>
    <name evidence="6" type="ORF">K505DRAFT_270616</name>
</gene>
<dbReference type="GO" id="GO:0008094">
    <property type="term" value="F:ATP-dependent activity, acting on DNA"/>
    <property type="evidence" value="ECO:0007669"/>
    <property type="project" value="TreeGrafter"/>
</dbReference>
<dbReference type="Proteomes" id="UP000799757">
    <property type="component" value="Unassembled WGS sequence"/>
</dbReference>
<organism evidence="6 7">
    <name type="scientific">Melanomma pulvis-pyrius CBS 109.77</name>
    <dbReference type="NCBI Taxonomy" id="1314802"/>
    <lineage>
        <taxon>Eukaryota</taxon>
        <taxon>Fungi</taxon>
        <taxon>Dikarya</taxon>
        <taxon>Ascomycota</taxon>
        <taxon>Pezizomycotina</taxon>
        <taxon>Dothideomycetes</taxon>
        <taxon>Pleosporomycetidae</taxon>
        <taxon>Pleosporales</taxon>
        <taxon>Melanommataceae</taxon>
        <taxon>Melanomma</taxon>
    </lineage>
</organism>
<dbReference type="PROSITE" id="PS51194">
    <property type="entry name" value="HELICASE_CTER"/>
    <property type="match status" value="1"/>
</dbReference>
<keyword evidence="7" id="KW-1185">Reference proteome</keyword>
<dbReference type="CDD" id="cd18793">
    <property type="entry name" value="SF2_C_SNF"/>
    <property type="match status" value="1"/>
</dbReference>
<dbReference type="SUPFAM" id="SSF52540">
    <property type="entry name" value="P-loop containing nucleoside triphosphate hydrolases"/>
    <property type="match status" value="2"/>
</dbReference>
<dbReference type="EMBL" id="MU001821">
    <property type="protein sequence ID" value="KAF2796815.1"/>
    <property type="molecule type" value="Genomic_DNA"/>
</dbReference>
<reference evidence="6" key="1">
    <citation type="journal article" date="2020" name="Stud. Mycol.">
        <title>101 Dothideomycetes genomes: a test case for predicting lifestyles and emergence of pathogens.</title>
        <authorList>
            <person name="Haridas S."/>
            <person name="Albert R."/>
            <person name="Binder M."/>
            <person name="Bloem J."/>
            <person name="Labutti K."/>
            <person name="Salamov A."/>
            <person name="Andreopoulos B."/>
            <person name="Baker S."/>
            <person name="Barry K."/>
            <person name="Bills G."/>
            <person name="Bluhm B."/>
            <person name="Cannon C."/>
            <person name="Castanera R."/>
            <person name="Culley D."/>
            <person name="Daum C."/>
            <person name="Ezra D."/>
            <person name="Gonzalez J."/>
            <person name="Henrissat B."/>
            <person name="Kuo A."/>
            <person name="Liang C."/>
            <person name="Lipzen A."/>
            <person name="Lutzoni F."/>
            <person name="Magnuson J."/>
            <person name="Mondo S."/>
            <person name="Nolan M."/>
            <person name="Ohm R."/>
            <person name="Pangilinan J."/>
            <person name="Park H.-J."/>
            <person name="Ramirez L."/>
            <person name="Alfaro M."/>
            <person name="Sun H."/>
            <person name="Tritt A."/>
            <person name="Yoshinaga Y."/>
            <person name="Zwiers L.-H."/>
            <person name="Turgeon B."/>
            <person name="Goodwin S."/>
            <person name="Spatafora J."/>
            <person name="Crous P."/>
            <person name="Grigoriev I."/>
        </authorList>
    </citation>
    <scope>NUCLEOTIDE SEQUENCE</scope>
    <source>
        <strain evidence="6">CBS 109.77</strain>
    </source>
</reference>
<dbReference type="Gene3D" id="3.40.50.300">
    <property type="entry name" value="P-loop containing nucleotide triphosphate hydrolases"/>
    <property type="match status" value="2"/>
</dbReference>
<proteinExistence type="predicted"/>
<evidence type="ECO:0000259" key="5">
    <source>
        <dbReference type="PROSITE" id="PS51194"/>
    </source>
</evidence>
<dbReference type="InterPro" id="IPR001650">
    <property type="entry name" value="Helicase_C-like"/>
</dbReference>
<keyword evidence="1" id="KW-0547">Nucleotide-binding</keyword>
<evidence type="ECO:0000256" key="1">
    <source>
        <dbReference type="ARBA" id="ARBA00022741"/>
    </source>
</evidence>
<dbReference type="GO" id="GO:0005634">
    <property type="term" value="C:nucleus"/>
    <property type="evidence" value="ECO:0007669"/>
    <property type="project" value="TreeGrafter"/>
</dbReference>
<feature type="region of interest" description="Disordered" evidence="4">
    <location>
        <begin position="878"/>
        <end position="907"/>
    </location>
</feature>
<dbReference type="InterPro" id="IPR000330">
    <property type="entry name" value="SNF2_N"/>
</dbReference>
<dbReference type="OrthoDB" id="2801544at2759"/>
<feature type="compositionally biased region" description="Basic and acidic residues" evidence="4">
    <location>
        <begin position="936"/>
        <end position="945"/>
    </location>
</feature>
<evidence type="ECO:0000256" key="2">
    <source>
        <dbReference type="ARBA" id="ARBA00022801"/>
    </source>
</evidence>
<accession>A0A6A6XLM3</accession>
<evidence type="ECO:0000256" key="4">
    <source>
        <dbReference type="SAM" id="MobiDB-lite"/>
    </source>
</evidence>
<evidence type="ECO:0000313" key="6">
    <source>
        <dbReference type="EMBL" id="KAF2796815.1"/>
    </source>
</evidence>
<sequence length="1246" mass="139936">MATKSPSLSNDATFPDIKRYISLGCLRFDQSLSTHATFDSNALDWIELLHSDLSEEVKLIIGNNIVLLLDALWIRLFVHRPKGSSNPSRSIVRVYLLPEDWGRRFIDRKRQKLKLVLREFLHRIDISTETWSGNYLHANIRYFDPWAQAEKSSLFYLFNKLQSPAPAPEKIKCRYTRRAVEELLDSVTSLSSSDFEEQPLVGLKTKLYPYQARSASIMIQREAAPQLQLDPRLEIRHSPNGETYFFGARDGSFLQEPQFYETNRGGILAETMGLGKTIICLAVVLATKGHMPHIPPAHQTPPRVRDRVGSLADMAASIIGRNAIPGRALLEQFEAVDGIDLRKLKHVLERNIPHYEVPTELPRMTRNTAIPPPRSLVMCHGTIIVVPRNLLHQWQAEIRKHVLKGSLKVLVMDSVPKRAPKVKAPQIDEEEMELKSELPSATELLKYDVILFTRNRFEQEMESPATYYERRSGVSVPSVCTCPYIGLSSVRDCHCKVTENYGSPLKRLHWLRIIIDEGHSFTSSVSNAVQVTKQLKAERRWVVSGTPAKDLVGVEVDLSTLYENGTNSTALREQAIERRKNFSLADENTKSAKALGLLASHFLMVRPWSDSTTEGKLEWDEYIYRHEHQYRKTYSGFSSCFLRILEGLVVKTRPEDVDKDIILPSMKHRVVYLKPCWFDKMTANLFIQVLRANAITSERNGVDYLFDKSSVKARHSLIKNLRQSNFTWTGFSLEDVASTLATSSKYLENKDKNCSVADAELLLESSTIISDLMRSKGWLALSKAHEVGMAVEHWPQNSEEFFAMAYPEKPTMIGITQLLNGQSFIDGQIRFPNPSDGLDVLGQSTRAKLMALEEAENEIKGSKEKPSHETQLLKIGIPSSCVGGQPLTSRQTSSQKKKQSTTPRKLEGMANNTKEVEALATTAIVASPPRPKKRKLTVEDEKAELPEESPLRSTRIVGTTSAKLTYLMEIVVKHQADEKIIIFYDGDNAAFYIAQCLDVLYVNHRIYARTLENTKRSEYVALFNENPDIRVLLIDVACGALGLNLNAASVVLIVNPINRPSIEAQAIKRAHRIGQTRDVLVETLVLEGTIEEAIFKRAKKMSRSEHLEAKELEDDDKIINIIQNAEVLSIDPNEAHGAAQFAQLQTPQQVFGRPGREKYHKVGHVDKNDAEKPRKKARSTVVKQNNDVKVGTEAEVDDVVSIGSFQSQIPILGSAVPTQAPPQARDQSTTPSIFGVGSALGSSLFG</sequence>
<feature type="domain" description="Helicase C-terminal" evidence="5">
    <location>
        <begin position="963"/>
        <end position="1122"/>
    </location>
</feature>
<protein>
    <recommendedName>
        <fullName evidence="5">Helicase C-terminal domain-containing protein</fullName>
    </recommendedName>
</protein>
<dbReference type="SMART" id="SM00487">
    <property type="entry name" value="DEXDc"/>
    <property type="match status" value="1"/>
</dbReference>
<feature type="region of interest" description="Disordered" evidence="4">
    <location>
        <begin position="928"/>
        <end position="951"/>
    </location>
</feature>
<dbReference type="PANTHER" id="PTHR45626">
    <property type="entry name" value="TRANSCRIPTION TERMINATION FACTOR 2-RELATED"/>
    <property type="match status" value="1"/>
</dbReference>
<keyword evidence="3" id="KW-0067">ATP-binding</keyword>
<dbReference type="Pfam" id="PF00271">
    <property type="entry name" value="Helicase_C"/>
    <property type="match status" value="1"/>
</dbReference>
<dbReference type="GO" id="GO:0006281">
    <property type="term" value="P:DNA repair"/>
    <property type="evidence" value="ECO:0007669"/>
    <property type="project" value="TreeGrafter"/>
</dbReference>
<dbReference type="InterPro" id="IPR050628">
    <property type="entry name" value="SNF2_RAD54_helicase_TF"/>
</dbReference>
<dbReference type="CDD" id="cd18008">
    <property type="entry name" value="DEXDc_SHPRH-like"/>
    <property type="match status" value="1"/>
</dbReference>
<dbReference type="Pfam" id="PF00176">
    <property type="entry name" value="SNF2-rel_dom"/>
    <property type="match status" value="1"/>
</dbReference>
<dbReference type="PANTHER" id="PTHR45626:SF51">
    <property type="entry name" value="SNF2-RELATED DOMAIN-CONTAINING PROTEIN"/>
    <property type="match status" value="1"/>
</dbReference>
<dbReference type="GO" id="GO:0016787">
    <property type="term" value="F:hydrolase activity"/>
    <property type="evidence" value="ECO:0007669"/>
    <property type="project" value="UniProtKB-KW"/>
</dbReference>
<dbReference type="InterPro" id="IPR014001">
    <property type="entry name" value="Helicase_ATP-bd"/>
</dbReference>
<dbReference type="AlphaFoldDB" id="A0A6A6XLM3"/>
<evidence type="ECO:0000313" key="7">
    <source>
        <dbReference type="Proteomes" id="UP000799757"/>
    </source>
</evidence>
<dbReference type="InterPro" id="IPR027417">
    <property type="entry name" value="P-loop_NTPase"/>
</dbReference>
<dbReference type="InterPro" id="IPR049730">
    <property type="entry name" value="SNF2/RAD54-like_C"/>
</dbReference>
<dbReference type="GO" id="GO:0005524">
    <property type="term" value="F:ATP binding"/>
    <property type="evidence" value="ECO:0007669"/>
    <property type="project" value="UniProtKB-KW"/>
</dbReference>